<evidence type="ECO:0000313" key="2">
    <source>
        <dbReference type="Proteomes" id="UP001434419"/>
    </source>
</evidence>
<keyword evidence="2" id="KW-1185">Reference proteome</keyword>
<organism evidence="1 2">
    <name type="scientific">Lactobacillus crispatus</name>
    <dbReference type="NCBI Taxonomy" id="47770"/>
    <lineage>
        <taxon>Bacteria</taxon>
        <taxon>Bacillati</taxon>
        <taxon>Bacillota</taxon>
        <taxon>Bacilli</taxon>
        <taxon>Lactobacillales</taxon>
        <taxon>Lactobacillaceae</taxon>
        <taxon>Lactobacillus</taxon>
    </lineage>
</organism>
<gene>
    <name evidence="1" type="ORF">ABVC42_00305</name>
</gene>
<reference evidence="1" key="1">
    <citation type="submission" date="2024-06" db="EMBL/GenBank/DDBJ databases">
        <title>Vaginal Lactobacillus fatty acid response mechanisms reveal a metabolite-targeted strategy for bacterial vaginosis treatment.</title>
        <authorList>
            <person name="Zhu M."/>
            <person name="Blainey P.C."/>
            <person name="Bloom S.M."/>
            <person name="Kwon D.S."/>
        </authorList>
    </citation>
    <scope>NUCLEOTIDE SEQUENCE</scope>
    <source>
        <strain evidence="1">194_F1_1</strain>
    </source>
</reference>
<protein>
    <submittedName>
        <fullName evidence="1">Uncharacterized protein</fullName>
    </submittedName>
</protein>
<proteinExistence type="predicted"/>
<evidence type="ECO:0000313" key="1">
    <source>
        <dbReference type="EMBL" id="MES5148403.1"/>
    </source>
</evidence>
<comment type="caution">
    <text evidence="1">The sequence shown here is derived from an EMBL/GenBank/DDBJ whole genome shotgun (WGS) entry which is preliminary data.</text>
</comment>
<accession>A0ABV2B566</accession>
<dbReference type="EMBL" id="JBETVU010000007">
    <property type="protein sequence ID" value="MES5148403.1"/>
    <property type="molecule type" value="Genomic_DNA"/>
</dbReference>
<sequence>MFVEFEHCWTHVNHSGSWLSSKVQLVNTLNTDRAPYNKPKAQPAGLTLALALSYGSLSNYLI</sequence>
<dbReference type="Proteomes" id="UP001434419">
    <property type="component" value="Unassembled WGS sequence"/>
</dbReference>
<name>A0ABV2B566_9LACO</name>
<dbReference type="RefSeq" id="WP_155639616.1">
    <property type="nucleotide sequence ID" value="NZ_JBETVU010000007.1"/>
</dbReference>